<keyword evidence="3" id="KW-0808">Transferase</keyword>
<evidence type="ECO:0000256" key="5">
    <source>
        <dbReference type="ARBA" id="ARBA00023012"/>
    </source>
</evidence>
<evidence type="ECO:0000313" key="9">
    <source>
        <dbReference type="Proteomes" id="UP000632828"/>
    </source>
</evidence>
<feature type="domain" description="HAMP" evidence="7">
    <location>
        <begin position="193"/>
        <end position="246"/>
    </location>
</feature>
<organism evidence="8 9">
    <name type="scientific">Pelovirga terrestris</name>
    <dbReference type="NCBI Taxonomy" id="2771352"/>
    <lineage>
        <taxon>Bacteria</taxon>
        <taxon>Pseudomonadati</taxon>
        <taxon>Thermodesulfobacteriota</taxon>
        <taxon>Desulfuromonadia</taxon>
        <taxon>Geobacterales</taxon>
        <taxon>Geobacteraceae</taxon>
        <taxon>Pelovirga</taxon>
    </lineage>
</organism>
<dbReference type="InterPro" id="IPR003660">
    <property type="entry name" value="HAMP_dom"/>
</dbReference>
<dbReference type="PANTHER" id="PTHR24421">
    <property type="entry name" value="NITRATE/NITRITE SENSOR PROTEIN NARX-RELATED"/>
    <property type="match status" value="1"/>
</dbReference>
<name>A0A8J6QS56_9BACT</name>
<keyword evidence="2" id="KW-0597">Phosphoprotein</keyword>
<keyword evidence="6" id="KW-1133">Transmembrane helix</keyword>
<sequence>MRITVKQQILLAPATILLLLLLLLGFMHYTYWDLNSKRRSIKAAETTFVALAEADMAARRLHVLLRVIQHSGMAAPEDLALIVDLYERLLSAIGRIEPVGTVKSSEQIAYLADLARSLNPAAGLEPENTAPLFAQLRAELSGLSSLTQNHRNHLRQAHEQDINQLVERTVLVTIGVLIIAVLLGLSISIYFSRRILSRIQTISANAARIADGSIDLPPVPERIQDEMDVLARSINRMATRLIQVVGTEKLLEGAEEERRRIAMDLHDQSLSDLSGILRGLQSLSELQTLDAAGDRISGLERDLHKAIANLRDIMNNLHPQTLDILGLGAAIEAHIDQLDQPTGSPACHLHIDSRVADLKLDRIKQLTIYRVAIEAIQNVHKHAAASRYEVNLELREATLVFSVEDNGCGFNSDRKHEQGRGLNNIRERARAIGAQVQWKPSRFSSGTRFELTLDTAISS</sequence>
<dbReference type="Pfam" id="PF02518">
    <property type="entry name" value="HATPase_c"/>
    <property type="match status" value="1"/>
</dbReference>
<dbReference type="Pfam" id="PF00672">
    <property type="entry name" value="HAMP"/>
    <property type="match status" value="1"/>
</dbReference>
<keyword evidence="4" id="KW-0418">Kinase</keyword>
<dbReference type="Proteomes" id="UP000632828">
    <property type="component" value="Unassembled WGS sequence"/>
</dbReference>
<dbReference type="Gene3D" id="6.10.340.10">
    <property type="match status" value="1"/>
</dbReference>
<keyword evidence="6" id="KW-0812">Transmembrane</keyword>
<gene>
    <name evidence="8" type="ORF">ICT70_07635</name>
</gene>
<dbReference type="CDD" id="cd06225">
    <property type="entry name" value="HAMP"/>
    <property type="match status" value="1"/>
</dbReference>
<evidence type="ECO:0000256" key="6">
    <source>
        <dbReference type="SAM" id="Phobius"/>
    </source>
</evidence>
<dbReference type="Pfam" id="PF07730">
    <property type="entry name" value="HisKA_3"/>
    <property type="match status" value="1"/>
</dbReference>
<evidence type="ECO:0000256" key="3">
    <source>
        <dbReference type="ARBA" id="ARBA00022679"/>
    </source>
</evidence>
<accession>A0A8J6QS56</accession>
<reference evidence="8" key="1">
    <citation type="submission" date="2020-09" db="EMBL/GenBank/DDBJ databases">
        <title>Pelobacter alkaliphilus sp. nov., a novel anaerobic arsenate-reducing bacterium from terrestrial mud volcano.</title>
        <authorList>
            <person name="Khomyakova M.A."/>
            <person name="Merkel A.Y."/>
            <person name="Slobodkin A.I."/>
        </authorList>
    </citation>
    <scope>NUCLEOTIDE SEQUENCE</scope>
    <source>
        <strain evidence="8">M08fum</strain>
    </source>
</reference>
<dbReference type="GO" id="GO:0016020">
    <property type="term" value="C:membrane"/>
    <property type="evidence" value="ECO:0007669"/>
    <property type="project" value="UniProtKB-SubCell"/>
</dbReference>
<evidence type="ECO:0000256" key="2">
    <source>
        <dbReference type="ARBA" id="ARBA00022553"/>
    </source>
</evidence>
<dbReference type="SUPFAM" id="SSF55874">
    <property type="entry name" value="ATPase domain of HSP90 chaperone/DNA topoisomerase II/histidine kinase"/>
    <property type="match status" value="1"/>
</dbReference>
<protein>
    <submittedName>
        <fullName evidence="8">HAMP domain-containing protein</fullName>
    </submittedName>
</protein>
<dbReference type="Gene3D" id="3.30.565.10">
    <property type="entry name" value="Histidine kinase-like ATPase, C-terminal domain"/>
    <property type="match status" value="1"/>
</dbReference>
<evidence type="ECO:0000313" key="8">
    <source>
        <dbReference type="EMBL" id="MBD1400540.1"/>
    </source>
</evidence>
<evidence type="ECO:0000256" key="1">
    <source>
        <dbReference type="ARBA" id="ARBA00004370"/>
    </source>
</evidence>
<feature type="transmembrane region" description="Helical" evidence="6">
    <location>
        <begin position="170"/>
        <end position="191"/>
    </location>
</feature>
<keyword evidence="9" id="KW-1185">Reference proteome</keyword>
<dbReference type="GO" id="GO:0046983">
    <property type="term" value="F:protein dimerization activity"/>
    <property type="evidence" value="ECO:0007669"/>
    <property type="project" value="InterPro"/>
</dbReference>
<evidence type="ECO:0000259" key="7">
    <source>
        <dbReference type="PROSITE" id="PS50885"/>
    </source>
</evidence>
<dbReference type="CDD" id="cd16917">
    <property type="entry name" value="HATPase_UhpB-NarQ-NarX-like"/>
    <property type="match status" value="1"/>
</dbReference>
<dbReference type="AlphaFoldDB" id="A0A8J6QS56"/>
<dbReference type="InterPro" id="IPR003594">
    <property type="entry name" value="HATPase_dom"/>
</dbReference>
<keyword evidence="5" id="KW-0902">Two-component regulatory system</keyword>
<dbReference type="InterPro" id="IPR011712">
    <property type="entry name" value="Sig_transdc_His_kin_sub3_dim/P"/>
</dbReference>
<keyword evidence="6" id="KW-0472">Membrane</keyword>
<proteinExistence type="predicted"/>
<dbReference type="EMBL" id="JACWUN010000007">
    <property type="protein sequence ID" value="MBD1400540.1"/>
    <property type="molecule type" value="Genomic_DNA"/>
</dbReference>
<comment type="caution">
    <text evidence="8">The sequence shown here is derived from an EMBL/GenBank/DDBJ whole genome shotgun (WGS) entry which is preliminary data.</text>
</comment>
<dbReference type="InterPro" id="IPR050482">
    <property type="entry name" value="Sensor_HK_TwoCompSys"/>
</dbReference>
<dbReference type="GO" id="GO:0000155">
    <property type="term" value="F:phosphorelay sensor kinase activity"/>
    <property type="evidence" value="ECO:0007669"/>
    <property type="project" value="InterPro"/>
</dbReference>
<evidence type="ECO:0000256" key="4">
    <source>
        <dbReference type="ARBA" id="ARBA00022777"/>
    </source>
</evidence>
<feature type="transmembrane region" description="Helical" evidence="6">
    <location>
        <begin position="9"/>
        <end position="32"/>
    </location>
</feature>
<dbReference type="RefSeq" id="WP_191155158.1">
    <property type="nucleotide sequence ID" value="NZ_JACWUN010000007.1"/>
</dbReference>
<comment type="subcellular location">
    <subcellularLocation>
        <location evidence="1">Membrane</location>
    </subcellularLocation>
</comment>
<dbReference type="SMART" id="SM00304">
    <property type="entry name" value="HAMP"/>
    <property type="match status" value="1"/>
</dbReference>
<dbReference type="PROSITE" id="PS50885">
    <property type="entry name" value="HAMP"/>
    <property type="match status" value="1"/>
</dbReference>
<dbReference type="SUPFAM" id="SSF158472">
    <property type="entry name" value="HAMP domain-like"/>
    <property type="match status" value="1"/>
</dbReference>
<dbReference type="InterPro" id="IPR036890">
    <property type="entry name" value="HATPase_C_sf"/>
</dbReference>